<gene>
    <name evidence="2" type="ORF">SAMN05421679_101271</name>
</gene>
<feature type="transmembrane region" description="Helical" evidence="1">
    <location>
        <begin position="73"/>
        <end position="94"/>
    </location>
</feature>
<keyword evidence="1" id="KW-0472">Membrane</keyword>
<accession>A0ABY1R134</accession>
<evidence type="ECO:0000313" key="3">
    <source>
        <dbReference type="Proteomes" id="UP001158050"/>
    </source>
</evidence>
<dbReference type="EMBL" id="FXUO01000001">
    <property type="protein sequence ID" value="SMP87259.1"/>
    <property type="molecule type" value="Genomic_DNA"/>
</dbReference>
<feature type="transmembrane region" description="Helical" evidence="1">
    <location>
        <begin position="40"/>
        <end position="61"/>
    </location>
</feature>
<evidence type="ECO:0008006" key="4">
    <source>
        <dbReference type="Google" id="ProtNLM"/>
    </source>
</evidence>
<reference evidence="2 3" key="1">
    <citation type="submission" date="2017-05" db="EMBL/GenBank/DDBJ databases">
        <authorList>
            <person name="Varghese N."/>
            <person name="Submissions S."/>
        </authorList>
    </citation>
    <scope>NUCLEOTIDE SEQUENCE [LARGE SCALE GENOMIC DNA]</scope>
    <source>
        <strain evidence="2 3">DSM 18015</strain>
    </source>
</reference>
<sequence>MRKTAPHILNASTNLLGFCLVILTSLKIAKFQHHSYLNEFAVCAILCLVMSCTLSFLAIKTDKEKVSGKLENFADVLFFAALLCITLAICIVSIDVV</sequence>
<keyword evidence="1" id="KW-1133">Transmembrane helix</keyword>
<comment type="caution">
    <text evidence="2">The sequence shown here is derived from an EMBL/GenBank/DDBJ whole genome shotgun (WGS) entry which is preliminary data.</text>
</comment>
<feature type="transmembrane region" description="Helical" evidence="1">
    <location>
        <begin position="7"/>
        <end position="28"/>
    </location>
</feature>
<protein>
    <recommendedName>
        <fullName evidence="4">MARVEL domain-containing protein</fullName>
    </recommendedName>
</protein>
<proteinExistence type="predicted"/>
<evidence type="ECO:0000256" key="1">
    <source>
        <dbReference type="SAM" id="Phobius"/>
    </source>
</evidence>
<keyword evidence="3" id="KW-1185">Reference proteome</keyword>
<dbReference type="RefSeq" id="WP_283415211.1">
    <property type="nucleotide sequence ID" value="NZ_FXUO01000001.1"/>
</dbReference>
<keyword evidence="1" id="KW-0812">Transmembrane</keyword>
<evidence type="ECO:0000313" key="2">
    <source>
        <dbReference type="EMBL" id="SMP87259.1"/>
    </source>
</evidence>
<dbReference type="Proteomes" id="UP001158050">
    <property type="component" value="Unassembled WGS sequence"/>
</dbReference>
<organism evidence="2 3">
    <name type="scientific">Epilithonimonas pallida</name>
    <dbReference type="NCBI Taxonomy" id="373671"/>
    <lineage>
        <taxon>Bacteria</taxon>
        <taxon>Pseudomonadati</taxon>
        <taxon>Bacteroidota</taxon>
        <taxon>Flavobacteriia</taxon>
        <taxon>Flavobacteriales</taxon>
        <taxon>Weeksellaceae</taxon>
        <taxon>Chryseobacterium group</taxon>
        <taxon>Epilithonimonas</taxon>
    </lineage>
</organism>
<name>A0ABY1R134_9FLAO</name>